<dbReference type="Pfam" id="PF14065">
    <property type="entry name" value="Pvc16_N"/>
    <property type="match status" value="1"/>
</dbReference>
<feature type="domain" description="Pvc16 N-terminal" evidence="1">
    <location>
        <begin position="15"/>
        <end position="191"/>
    </location>
</feature>
<sequence length="209" mass="22442">MGSATIDSGQVLRCVSESLRSLIRAHIPELANESAVVFDSPAEIDSQGATMLSLYLYNIEINPYLRNLPPTLTRGQGRGGPNSLAVTPPPLVSDLLYMMVPYARSAELELVLVDKLVRLFHDVPALAGAWLHPQLKASGNDSIAIVPDASPILTLHNIWSGFPNKPYKLTKLYTLSPVRIASALQPSAEMVADSTLETTRRTIAGAGAA</sequence>
<reference evidence="2 3" key="1">
    <citation type="submission" date="2023-08" db="EMBL/GenBank/DDBJ databases">
        <title>Draft genome sequence of Janthinobacterium lividum.</title>
        <authorList>
            <person name="Chun B.H."/>
            <person name="Lee Y."/>
        </authorList>
    </citation>
    <scope>NUCLEOTIDE SEQUENCE [LARGE SCALE GENOMIC DNA]</scope>
    <source>
        <strain evidence="2 3">AMJK</strain>
    </source>
</reference>
<evidence type="ECO:0000313" key="2">
    <source>
        <dbReference type="EMBL" id="MDQ4629837.1"/>
    </source>
</evidence>
<dbReference type="EMBL" id="JAVFKP010000018">
    <property type="protein sequence ID" value="MDQ4629837.1"/>
    <property type="molecule type" value="Genomic_DNA"/>
</dbReference>
<keyword evidence="3" id="KW-1185">Reference proteome</keyword>
<dbReference type="RefSeq" id="WP_211547664.1">
    <property type="nucleotide sequence ID" value="NZ_JAGRZK010000002.1"/>
</dbReference>
<accession>A0ABU0Y2E5</accession>
<evidence type="ECO:0000259" key="1">
    <source>
        <dbReference type="Pfam" id="PF14065"/>
    </source>
</evidence>
<gene>
    <name evidence="2" type="ORF">RB624_28485</name>
</gene>
<organism evidence="2 3">
    <name type="scientific">Janthinobacterium lividum</name>
    <dbReference type="NCBI Taxonomy" id="29581"/>
    <lineage>
        <taxon>Bacteria</taxon>
        <taxon>Pseudomonadati</taxon>
        <taxon>Pseudomonadota</taxon>
        <taxon>Betaproteobacteria</taxon>
        <taxon>Burkholderiales</taxon>
        <taxon>Oxalobacteraceae</taxon>
        <taxon>Janthinobacterium</taxon>
    </lineage>
</organism>
<name>A0ABU0Y2E5_9BURK</name>
<dbReference type="Proteomes" id="UP001237592">
    <property type="component" value="Unassembled WGS sequence"/>
</dbReference>
<evidence type="ECO:0000313" key="3">
    <source>
        <dbReference type="Proteomes" id="UP001237592"/>
    </source>
</evidence>
<dbReference type="InterPro" id="IPR025351">
    <property type="entry name" value="Pvc16_N"/>
</dbReference>
<protein>
    <submittedName>
        <fullName evidence="2">DUF4255 domain-containing protein</fullName>
    </submittedName>
</protein>
<comment type="caution">
    <text evidence="2">The sequence shown here is derived from an EMBL/GenBank/DDBJ whole genome shotgun (WGS) entry which is preliminary data.</text>
</comment>
<proteinExistence type="predicted"/>